<proteinExistence type="inferred from homology"/>
<comment type="pathway">
    <text evidence="5">tRNA modification; tRNA-queuosine biosynthesis.</text>
</comment>
<dbReference type="Pfam" id="PF14489">
    <property type="entry name" value="QueF"/>
    <property type="match status" value="1"/>
</dbReference>
<dbReference type="InterPro" id="IPR029139">
    <property type="entry name" value="QueF_N"/>
</dbReference>
<dbReference type="SUPFAM" id="SSF55620">
    <property type="entry name" value="Tetrahydrobiopterin biosynthesis enzymes-like"/>
    <property type="match status" value="1"/>
</dbReference>
<dbReference type="PANTHER" id="PTHR34354:SF1">
    <property type="entry name" value="NADPH-DEPENDENT 7-CYANO-7-DEAZAGUANINE REDUCTASE"/>
    <property type="match status" value="1"/>
</dbReference>
<feature type="compositionally biased region" description="Polar residues" evidence="6">
    <location>
        <begin position="1"/>
        <end position="16"/>
    </location>
</feature>
<dbReference type="PIRSF" id="PIRSF004750">
    <property type="entry name" value="Nitrile_oxidored_YqcD_prd"/>
    <property type="match status" value="1"/>
</dbReference>
<evidence type="ECO:0000259" key="7">
    <source>
        <dbReference type="Pfam" id="PF14819"/>
    </source>
</evidence>
<feature type="binding site" evidence="5">
    <location>
        <begin position="260"/>
        <end position="261"/>
    </location>
    <ligand>
        <name>NADPH</name>
        <dbReference type="ChEBI" id="CHEBI:57783"/>
    </ligand>
</feature>
<dbReference type="Pfam" id="PF14819">
    <property type="entry name" value="QueF_N"/>
    <property type="match status" value="1"/>
</dbReference>
<comment type="catalytic activity">
    <reaction evidence="5">
        <text>7-aminomethyl-7-carbaguanine + 2 NADP(+) = 7-cyano-7-carbaguanine + 2 NADPH + 3 H(+)</text>
        <dbReference type="Rhea" id="RHEA:13409"/>
        <dbReference type="ChEBI" id="CHEBI:15378"/>
        <dbReference type="ChEBI" id="CHEBI:45075"/>
        <dbReference type="ChEBI" id="CHEBI:57783"/>
        <dbReference type="ChEBI" id="CHEBI:58349"/>
        <dbReference type="ChEBI" id="CHEBI:58703"/>
        <dbReference type="EC" id="1.7.1.13"/>
    </reaction>
</comment>
<dbReference type="GO" id="GO:0008616">
    <property type="term" value="P:tRNA queuosine(34) biosynthetic process"/>
    <property type="evidence" value="ECO:0007669"/>
    <property type="project" value="UniProtKB-UniRule"/>
</dbReference>
<keyword evidence="2 5" id="KW-0671">Queuosine biosynthesis</keyword>
<dbReference type="InterPro" id="IPR016428">
    <property type="entry name" value="QueF_type2"/>
</dbReference>
<evidence type="ECO:0000313" key="9">
    <source>
        <dbReference type="Proteomes" id="UP001156215"/>
    </source>
</evidence>
<dbReference type="Proteomes" id="UP001156215">
    <property type="component" value="Chromosome"/>
</dbReference>
<dbReference type="AlphaFoldDB" id="A0A9E9P3H1"/>
<keyword evidence="9" id="KW-1185">Reference proteome</keyword>
<dbReference type="EC" id="1.7.1.13" evidence="5"/>
<dbReference type="NCBIfam" id="TIGR03138">
    <property type="entry name" value="QueF"/>
    <property type="match status" value="1"/>
</dbReference>
<feature type="binding site" evidence="5">
    <location>
        <begin position="93"/>
        <end position="94"/>
    </location>
    <ligand>
        <name>NADPH</name>
        <dbReference type="ChEBI" id="CHEBI:57783"/>
    </ligand>
</feature>
<gene>
    <name evidence="5 8" type="primary">queF</name>
    <name evidence="8" type="ORF">NB640_07540</name>
</gene>
<accession>A0A9E9P3H1</accession>
<dbReference type="EMBL" id="CP098242">
    <property type="protein sequence ID" value="WAW09136.1"/>
    <property type="molecule type" value="Genomic_DNA"/>
</dbReference>
<evidence type="ECO:0000256" key="1">
    <source>
        <dbReference type="ARBA" id="ARBA00022490"/>
    </source>
</evidence>
<dbReference type="GO" id="GO:0005737">
    <property type="term" value="C:cytoplasm"/>
    <property type="evidence" value="ECO:0007669"/>
    <property type="project" value="UniProtKB-SubCell"/>
</dbReference>
<sequence length="286" mass="32009">MTTSDDTPVTPNTPESSPLGKRAEASASYDPAVLYPIPRQPMREELGITGTIPFYGLDIWNAYELSWLNMRGKPQIAIMNLTVSSDSPNIVESKSMKLYLNSLAQMQLADADAVIALLRVDLSDAFGSPVAVTLIQQPDFKSIELEELEGLLLDRLDIEATQYALDPSLLTTDTEEPPVEEKLVSHILKTNCPVTGQPDWGSIQIHYVGHAINQEGLLKYLISYREQQEFHEQCVERIFMDILKACRPQSLTVYARYTRRGGISINPLRSNTSSGKRPIFIRNARQ</sequence>
<evidence type="ECO:0000256" key="4">
    <source>
        <dbReference type="ARBA" id="ARBA00023002"/>
    </source>
</evidence>
<protein>
    <recommendedName>
        <fullName evidence="5">NADPH-dependent 7-cyano-7-deazaguanine reductase</fullName>
        <ecNumber evidence="5">1.7.1.13</ecNumber>
    </recommendedName>
    <alternativeName>
        <fullName evidence="5">7-cyano-7-carbaguanine reductase</fullName>
    </alternativeName>
    <alternativeName>
        <fullName evidence="5">NADPH-dependent nitrile oxidoreductase</fullName>
    </alternativeName>
    <alternativeName>
        <fullName evidence="5">PreQ(0) reductase</fullName>
    </alternativeName>
</protein>
<evidence type="ECO:0000256" key="2">
    <source>
        <dbReference type="ARBA" id="ARBA00022785"/>
    </source>
</evidence>
<evidence type="ECO:0000256" key="5">
    <source>
        <dbReference type="HAMAP-Rule" id="MF_00817"/>
    </source>
</evidence>
<name>A0A9E9P3H1_9BURK</name>
<reference evidence="8" key="1">
    <citation type="journal article" date="2022" name="Front. Microbiol.">
        <title>New perspectives on an old grouping: The genomic and phenotypic variability of Oxalobacter formigenes and the implications for calcium oxalate stone prevention.</title>
        <authorList>
            <person name="Chmiel J.A."/>
            <person name="Carr C."/>
            <person name="Stuivenberg G.A."/>
            <person name="Venema R."/>
            <person name="Chanyi R.M."/>
            <person name="Al K.F."/>
            <person name="Giguere D."/>
            <person name="Say H."/>
            <person name="Akouris P.P."/>
            <person name="Dominguez Romero S.A."/>
            <person name="Kwong A."/>
            <person name="Tai V."/>
            <person name="Koval S.F."/>
            <person name="Razvi H."/>
            <person name="Bjazevic J."/>
            <person name="Burton J.P."/>
        </authorList>
    </citation>
    <scope>NUCLEOTIDE SEQUENCE</scope>
    <source>
        <strain evidence="8">WoOx3</strain>
    </source>
</reference>
<feature type="active site" description="Thioimide intermediate" evidence="5">
    <location>
        <position position="192"/>
    </location>
</feature>
<evidence type="ECO:0000256" key="6">
    <source>
        <dbReference type="SAM" id="MobiDB-lite"/>
    </source>
</evidence>
<evidence type="ECO:0000256" key="3">
    <source>
        <dbReference type="ARBA" id="ARBA00022857"/>
    </source>
</evidence>
<keyword evidence="3 5" id="KW-0521">NADP</keyword>
<keyword evidence="1 5" id="KW-0963">Cytoplasm</keyword>
<feature type="region of interest" description="Disordered" evidence="6">
    <location>
        <begin position="1"/>
        <end position="25"/>
    </location>
</feature>
<dbReference type="KEGG" id="ovb:NB640_07540"/>
<comment type="function">
    <text evidence="5">Catalyzes the NADPH-dependent reduction of 7-cyano-7-deazaguanine (preQ0) to 7-aminomethyl-7-deazaguanine (preQ1).</text>
</comment>
<comment type="subunit">
    <text evidence="5">Homodimer.</text>
</comment>
<dbReference type="InterPro" id="IPR029500">
    <property type="entry name" value="QueF"/>
</dbReference>
<feature type="domain" description="NADPH-dependent 7-cyano-7-deazaguanine reductase N-terminal" evidence="7">
    <location>
        <begin position="27"/>
        <end position="134"/>
    </location>
</feature>
<dbReference type="RefSeq" id="WP_269308130.1">
    <property type="nucleotide sequence ID" value="NZ_CP098242.1"/>
</dbReference>
<feature type="active site" description="Proton donor" evidence="5">
    <location>
        <position position="199"/>
    </location>
</feature>
<dbReference type="Gene3D" id="3.30.1130.10">
    <property type="match status" value="2"/>
</dbReference>
<dbReference type="GO" id="GO:0033739">
    <property type="term" value="F:preQ1 synthase activity"/>
    <property type="evidence" value="ECO:0007669"/>
    <property type="project" value="UniProtKB-UniRule"/>
</dbReference>
<comment type="similarity">
    <text evidence="5">Belongs to the GTP cyclohydrolase I family. QueF type 2 subfamily.</text>
</comment>
<dbReference type="PANTHER" id="PTHR34354">
    <property type="entry name" value="NADPH-DEPENDENT 7-CYANO-7-DEAZAGUANINE REDUCTASE"/>
    <property type="match status" value="1"/>
</dbReference>
<dbReference type="InterPro" id="IPR050084">
    <property type="entry name" value="NADPH_dep_7-cyano-7-deazaG_red"/>
</dbReference>
<evidence type="ECO:0000313" key="8">
    <source>
        <dbReference type="EMBL" id="WAW09136.1"/>
    </source>
</evidence>
<organism evidence="8 9">
    <name type="scientific">Oxalobacter vibrioformis</name>
    <dbReference type="NCBI Taxonomy" id="933080"/>
    <lineage>
        <taxon>Bacteria</taxon>
        <taxon>Pseudomonadati</taxon>
        <taxon>Pseudomonadota</taxon>
        <taxon>Betaproteobacteria</taxon>
        <taxon>Burkholderiales</taxon>
        <taxon>Oxalobacteraceae</taxon>
        <taxon>Oxalobacter</taxon>
    </lineage>
</organism>
<dbReference type="HAMAP" id="MF_00817">
    <property type="entry name" value="QueF_type2"/>
    <property type="match status" value="1"/>
</dbReference>
<dbReference type="InterPro" id="IPR043133">
    <property type="entry name" value="GTP-CH-I_C/QueF"/>
</dbReference>
<feature type="binding site" evidence="5">
    <location>
        <begin position="231"/>
        <end position="232"/>
    </location>
    <ligand>
        <name>substrate</name>
    </ligand>
</feature>
<keyword evidence="4 5" id="KW-0560">Oxidoreductase</keyword>
<feature type="binding site" evidence="5">
    <location>
        <begin position="91"/>
        <end position="93"/>
    </location>
    <ligand>
        <name>substrate</name>
    </ligand>
</feature>
<comment type="subcellular location">
    <subcellularLocation>
        <location evidence="5">Cytoplasm</location>
    </subcellularLocation>
</comment>